<name>A0A1R4H2U4_9GAMM</name>
<dbReference type="PANTHER" id="PTHR33546:SF1">
    <property type="entry name" value="LARGE, MULTIFUNCTIONAL SECRETED PROTEIN"/>
    <property type="match status" value="1"/>
</dbReference>
<evidence type="ECO:0000259" key="2">
    <source>
        <dbReference type="Pfam" id="PF23500"/>
    </source>
</evidence>
<organism evidence="3 4">
    <name type="scientific">Crenothrix polyspora</name>
    <dbReference type="NCBI Taxonomy" id="360316"/>
    <lineage>
        <taxon>Bacteria</taxon>
        <taxon>Pseudomonadati</taxon>
        <taxon>Pseudomonadota</taxon>
        <taxon>Gammaproteobacteria</taxon>
        <taxon>Methylococcales</taxon>
        <taxon>Crenotrichaceae</taxon>
        <taxon>Crenothrix</taxon>
    </lineage>
</organism>
<dbReference type="AlphaFoldDB" id="A0A1R4H2U4"/>
<feature type="signal peptide" evidence="1">
    <location>
        <begin position="1"/>
        <end position="26"/>
    </location>
</feature>
<dbReference type="EMBL" id="FUKI01000057">
    <property type="protein sequence ID" value="SJM90549.1"/>
    <property type="molecule type" value="Genomic_DNA"/>
</dbReference>
<keyword evidence="4" id="KW-1185">Reference proteome</keyword>
<feature type="chain" id="PRO_5012661468" evidence="1">
    <location>
        <begin position="27"/>
        <end position="379"/>
    </location>
</feature>
<evidence type="ECO:0000313" key="3">
    <source>
        <dbReference type="EMBL" id="SJM90549.1"/>
    </source>
</evidence>
<evidence type="ECO:0000256" key="1">
    <source>
        <dbReference type="SAM" id="SignalP"/>
    </source>
</evidence>
<feature type="domain" description="DUF7133" evidence="2">
    <location>
        <begin position="73"/>
        <end position="364"/>
    </location>
</feature>
<dbReference type="SUPFAM" id="SSF50952">
    <property type="entry name" value="Soluble quinoprotein glucose dehydrogenase"/>
    <property type="match status" value="1"/>
</dbReference>
<dbReference type="Proteomes" id="UP000195667">
    <property type="component" value="Unassembled WGS sequence"/>
</dbReference>
<dbReference type="OrthoDB" id="9770043at2"/>
<protein>
    <submittedName>
        <fullName evidence="3">Putative L-sorbosone dehydrogenase</fullName>
    </submittedName>
</protein>
<dbReference type="Gene3D" id="2.120.10.30">
    <property type="entry name" value="TolB, C-terminal domain"/>
    <property type="match status" value="1"/>
</dbReference>
<sequence length="379" mass="42575">MKDMVCIFMKKIMFALLLFNTSLVFAQPDTYQTLIKQLHVPEGFSLSVYADNLPGARSLTLADNGVVFVGTGQEGQVYAIQDTNADGKADKRHIIATKLMMPNGVAYQEGTLFVAEVNRITRYDHILEHLNNPPKPVVIYDQLPSDPHHGWKYLRFGPDGMLYTAVGAPCNICKPKEAIYTSLVRLNPDGSQFEIIAIGIRNTVGFDWQPGTKTLFFTDNGRDYLGDDAPADELNRWLTVGEHFGFPYFHAGDIADPIMTTDKKISDFTPPAWKFKAHVAPLGARFYRGDQFPPPYKNQLFVAQHGSWNRSKPDGYRIALVKFDHDLPIAEDVFIDGWLDKNDKVLGRPVDVLEMPDGSLLISDDQLGVIYQVKYTGKR</sequence>
<proteinExistence type="predicted"/>
<dbReference type="InterPro" id="IPR055557">
    <property type="entry name" value="DUF7133"/>
</dbReference>
<gene>
    <name evidence="3" type="ORF">CRENPOLYSF1_150023</name>
</gene>
<keyword evidence="1" id="KW-0732">Signal</keyword>
<dbReference type="Pfam" id="PF23500">
    <property type="entry name" value="DUF7133"/>
    <property type="match status" value="1"/>
</dbReference>
<accession>A0A1R4H2U4</accession>
<evidence type="ECO:0000313" key="4">
    <source>
        <dbReference type="Proteomes" id="UP000195667"/>
    </source>
</evidence>
<dbReference type="InterPro" id="IPR011042">
    <property type="entry name" value="6-blade_b-propeller_TolB-like"/>
</dbReference>
<reference evidence="4" key="1">
    <citation type="submission" date="2017-02" db="EMBL/GenBank/DDBJ databases">
        <authorList>
            <person name="Daims H."/>
        </authorList>
    </citation>
    <scope>NUCLEOTIDE SEQUENCE [LARGE SCALE GENOMIC DNA]</scope>
</reference>
<dbReference type="InterPro" id="IPR011041">
    <property type="entry name" value="Quinoprot_gluc/sorb_DH_b-prop"/>
</dbReference>
<dbReference type="PANTHER" id="PTHR33546">
    <property type="entry name" value="LARGE, MULTIFUNCTIONAL SECRETED PROTEIN-RELATED"/>
    <property type="match status" value="1"/>
</dbReference>